<accession>A0ABZ1QPW5</accession>
<dbReference type="EMBL" id="CP108037">
    <property type="protein sequence ID" value="WUN84591.1"/>
    <property type="molecule type" value="Genomic_DNA"/>
</dbReference>
<sequence>MSLSTLYAFLGHDLLGDVVAAVLVAGTGYLAKKIRSKARNRNDGTDQPRS</sequence>
<dbReference type="GeneID" id="95502254"/>
<keyword evidence="2" id="KW-0614">Plasmid</keyword>
<proteinExistence type="predicted"/>
<evidence type="ECO:0000256" key="1">
    <source>
        <dbReference type="SAM" id="Phobius"/>
    </source>
</evidence>
<name>A0ABZ1QPW5_9ACTN</name>
<protein>
    <submittedName>
        <fullName evidence="2">Uncharacterized protein</fullName>
    </submittedName>
</protein>
<gene>
    <name evidence="2" type="ORF">OHA91_39405</name>
</gene>
<keyword evidence="1" id="KW-1133">Transmembrane helix</keyword>
<feature type="transmembrane region" description="Helical" evidence="1">
    <location>
        <begin position="6"/>
        <end position="31"/>
    </location>
</feature>
<reference evidence="2" key="1">
    <citation type="submission" date="2022-10" db="EMBL/GenBank/DDBJ databases">
        <title>The complete genomes of actinobacterial strains from the NBC collection.</title>
        <authorList>
            <person name="Joergensen T.S."/>
            <person name="Alvarez Arevalo M."/>
            <person name="Sterndorff E.B."/>
            <person name="Faurdal D."/>
            <person name="Vuksanovic O."/>
            <person name="Mourched A.-S."/>
            <person name="Charusanti P."/>
            <person name="Shaw S."/>
            <person name="Blin K."/>
            <person name="Weber T."/>
        </authorList>
    </citation>
    <scope>NUCLEOTIDE SEQUENCE</scope>
    <source>
        <strain evidence="2">NBC_00303</strain>
        <plasmid evidence="2">unnamed1</plasmid>
    </source>
</reference>
<evidence type="ECO:0000313" key="2">
    <source>
        <dbReference type="EMBL" id="WUN84591.1"/>
    </source>
</evidence>
<organism evidence="2 3">
    <name type="scientific">Streptomyces erythrochromogenes</name>
    <dbReference type="NCBI Taxonomy" id="285574"/>
    <lineage>
        <taxon>Bacteria</taxon>
        <taxon>Bacillati</taxon>
        <taxon>Actinomycetota</taxon>
        <taxon>Actinomycetes</taxon>
        <taxon>Kitasatosporales</taxon>
        <taxon>Streptomycetaceae</taxon>
        <taxon>Streptomyces</taxon>
    </lineage>
</organism>
<keyword evidence="1" id="KW-0812">Transmembrane</keyword>
<keyword evidence="3" id="KW-1185">Reference proteome</keyword>
<dbReference type="RefSeq" id="WP_328741319.1">
    <property type="nucleotide sequence ID" value="NZ_CP108037.1"/>
</dbReference>
<geneLocation type="plasmid" evidence="2 3">
    <name>unnamed1</name>
</geneLocation>
<evidence type="ECO:0000313" key="3">
    <source>
        <dbReference type="Proteomes" id="UP001432312"/>
    </source>
</evidence>
<keyword evidence="1" id="KW-0472">Membrane</keyword>
<dbReference type="Proteomes" id="UP001432312">
    <property type="component" value="Plasmid unnamed1"/>
</dbReference>